<protein>
    <submittedName>
        <fullName evidence="2">Methionine synthase</fullName>
    </submittedName>
</protein>
<dbReference type="SUPFAM" id="SSF51726">
    <property type="entry name" value="UROD/MetE-like"/>
    <property type="match status" value="1"/>
</dbReference>
<evidence type="ECO:0000259" key="1">
    <source>
        <dbReference type="Pfam" id="PF01717"/>
    </source>
</evidence>
<dbReference type="CDD" id="cd03311">
    <property type="entry name" value="CIMS_C_terminal_like"/>
    <property type="match status" value="1"/>
</dbReference>
<dbReference type="AlphaFoldDB" id="A0A2S1RB47"/>
<dbReference type="RefSeq" id="WP_108848872.1">
    <property type="nucleotide sequence ID" value="NZ_CP015449.1"/>
</dbReference>
<feature type="domain" description="Cobalamin-independent methionine synthase MetE C-terminal/archaeal" evidence="1">
    <location>
        <begin position="161"/>
        <end position="350"/>
    </location>
</feature>
<accession>A0A2S1RB47</accession>
<dbReference type="GO" id="GO:0003871">
    <property type="term" value="F:5-methyltetrahydropteroyltriglutamate-homocysteine S-methyltransferase activity"/>
    <property type="evidence" value="ECO:0007669"/>
    <property type="project" value="InterPro"/>
</dbReference>
<dbReference type="Pfam" id="PF01717">
    <property type="entry name" value="Meth_synt_2"/>
    <property type="match status" value="1"/>
</dbReference>
<dbReference type="KEGG" id="dlu:A6035_16540"/>
<dbReference type="InterPro" id="IPR002629">
    <property type="entry name" value="Met_Synth_C/arc"/>
</dbReference>
<proteinExistence type="predicted"/>
<sequence length="376" mass="42386">MSIAPPFRADVVGSFLRPEALQRARAAHEAGELDDAGLREVEDQQIRELVARQQENGLKAVTDGEFRRSWWHFDYFGMLDGVEVVELDHGLQFTGVETKPRGLQVNGRIGFPEHHPMLEHFIFLRDRAQQVGGLLPKMTIPAPTVLHFRLEQDAIATEHYADRDETLDDLAAAYRDAIRTFYEAGCRYLQFDDTAWAYLCSEEEMAKASERGVRTDRLAERYSALLDDALRDKPDDLTVTTHVCRGNFRSTWIASGGYEPVAEQLLGNTAYDGYFLEYDTDRAGGFEPLRFLPEGEKTVVLGLITSKSGDLENPADVRRRIDEASRFAPLEQLALSPQCGFASTEEGNVLTEEQQWSKVRSVVDIAREVWGAETPL</sequence>
<dbReference type="GO" id="GO:0009086">
    <property type="term" value="P:methionine biosynthetic process"/>
    <property type="evidence" value="ECO:0007669"/>
    <property type="project" value="InterPro"/>
</dbReference>
<gene>
    <name evidence="2" type="ORF">A6035_16540</name>
</gene>
<dbReference type="EMBL" id="CP015449">
    <property type="protein sequence ID" value="AWH93519.1"/>
    <property type="molecule type" value="Genomic_DNA"/>
</dbReference>
<dbReference type="InterPro" id="IPR038071">
    <property type="entry name" value="UROD/MetE-like_sf"/>
</dbReference>
<evidence type="ECO:0000313" key="3">
    <source>
        <dbReference type="Proteomes" id="UP000244928"/>
    </source>
</evidence>
<evidence type="ECO:0000313" key="2">
    <source>
        <dbReference type="EMBL" id="AWH93519.1"/>
    </source>
</evidence>
<dbReference type="GO" id="GO:0008270">
    <property type="term" value="F:zinc ion binding"/>
    <property type="evidence" value="ECO:0007669"/>
    <property type="project" value="InterPro"/>
</dbReference>
<dbReference type="OrthoDB" id="6430685at2"/>
<dbReference type="PANTHER" id="PTHR43844">
    <property type="entry name" value="METHIONINE SYNTHASE"/>
    <property type="match status" value="1"/>
</dbReference>
<name>A0A2S1RB47_9ACTN</name>
<reference evidence="2 3" key="1">
    <citation type="submission" date="2016-04" db="EMBL/GenBank/DDBJ databases">
        <title>Complete genome sequence of Dietzia lutea YIM 80766T, a strain isolated from desert soil in Egypt.</title>
        <authorList>
            <person name="Zhao J."/>
            <person name="Hu B."/>
            <person name="Geng S."/>
            <person name="Nie Y."/>
            <person name="Tang Y."/>
        </authorList>
    </citation>
    <scope>NUCLEOTIDE SEQUENCE [LARGE SCALE GENOMIC DNA]</scope>
    <source>
        <strain evidence="2 3">YIM 80766</strain>
    </source>
</reference>
<dbReference type="NCBIfam" id="NF005085">
    <property type="entry name" value="PRK06520.1"/>
    <property type="match status" value="1"/>
</dbReference>
<organism evidence="2 3">
    <name type="scientific">Dietzia lutea</name>
    <dbReference type="NCBI Taxonomy" id="546160"/>
    <lineage>
        <taxon>Bacteria</taxon>
        <taxon>Bacillati</taxon>
        <taxon>Actinomycetota</taxon>
        <taxon>Actinomycetes</taxon>
        <taxon>Mycobacteriales</taxon>
        <taxon>Dietziaceae</taxon>
        <taxon>Dietzia</taxon>
    </lineage>
</organism>
<dbReference type="PANTHER" id="PTHR43844:SF1">
    <property type="entry name" value="METHIONINE SYNTHASE"/>
    <property type="match status" value="1"/>
</dbReference>
<dbReference type="Proteomes" id="UP000244928">
    <property type="component" value="Chromosome"/>
</dbReference>
<dbReference type="Gene3D" id="3.20.20.210">
    <property type="match status" value="1"/>
</dbReference>
<keyword evidence="3" id="KW-1185">Reference proteome</keyword>